<evidence type="ECO:0000313" key="1">
    <source>
        <dbReference type="EMBL" id="BDZ50399.1"/>
    </source>
</evidence>
<dbReference type="EMBL" id="AP027732">
    <property type="protein sequence ID" value="BDZ50399.1"/>
    <property type="molecule type" value="Genomic_DNA"/>
</dbReference>
<reference evidence="2" key="1">
    <citation type="journal article" date="2019" name="Int. J. Syst. Evol. Microbiol.">
        <title>The Global Catalogue of Microorganisms (GCM) 10K type strain sequencing project: providing services to taxonomists for standard genome sequencing and annotation.</title>
        <authorList>
            <consortium name="The Broad Institute Genomics Platform"/>
            <consortium name="The Broad Institute Genome Sequencing Center for Infectious Disease"/>
            <person name="Wu L."/>
            <person name="Ma J."/>
        </authorList>
    </citation>
    <scope>NUCLEOTIDE SEQUENCE [LARGE SCALE GENOMIC DNA]</scope>
    <source>
        <strain evidence="2">NBRC 108728</strain>
    </source>
</reference>
<keyword evidence="2" id="KW-1185">Reference proteome</keyword>
<dbReference type="RefSeq" id="WP_286343432.1">
    <property type="nucleotide sequence ID" value="NZ_AP027732.1"/>
</dbReference>
<accession>A0ABM8GQ44</accession>
<sequence>MDIVETLTARFDVTAATPIELPGVVGGWASGLAMHKTFTKGLVGRSDLVFLSSGEEETGRGYVAVERIEGTLDDGRSGAFTVHHGAMQTPSDSGQFGNIVPGTGTGDFAHFTGSAAIQHDDDGPFFVLSLLTR</sequence>
<dbReference type="InterPro" id="IPR023159">
    <property type="entry name" value="SO1590-like_sf"/>
</dbReference>
<dbReference type="InterPro" id="IPR021607">
    <property type="entry name" value="DUF3224"/>
</dbReference>
<evidence type="ECO:0008006" key="3">
    <source>
        <dbReference type="Google" id="ProtNLM"/>
    </source>
</evidence>
<organism evidence="1 2">
    <name type="scientific">Frondihabitans sucicola</name>
    <dbReference type="NCBI Taxonomy" id="1268041"/>
    <lineage>
        <taxon>Bacteria</taxon>
        <taxon>Bacillati</taxon>
        <taxon>Actinomycetota</taxon>
        <taxon>Actinomycetes</taxon>
        <taxon>Micrococcales</taxon>
        <taxon>Microbacteriaceae</taxon>
        <taxon>Frondihabitans</taxon>
    </lineage>
</organism>
<evidence type="ECO:0000313" key="2">
    <source>
        <dbReference type="Proteomes" id="UP001321486"/>
    </source>
</evidence>
<dbReference type="Gene3D" id="2.40.350.10">
    <property type="entry name" value="SO1590-like"/>
    <property type="match status" value="1"/>
</dbReference>
<proteinExistence type="predicted"/>
<dbReference type="Pfam" id="PF11528">
    <property type="entry name" value="DUF3224"/>
    <property type="match status" value="1"/>
</dbReference>
<gene>
    <name evidence="1" type="ORF">GCM10025867_26400</name>
</gene>
<name>A0ABM8GQ44_9MICO</name>
<dbReference type="SUPFAM" id="SSF159238">
    <property type="entry name" value="SO1590-like"/>
    <property type="match status" value="1"/>
</dbReference>
<dbReference type="Proteomes" id="UP001321486">
    <property type="component" value="Chromosome"/>
</dbReference>
<protein>
    <recommendedName>
        <fullName evidence="3">DUF3224 domain-containing protein</fullName>
    </recommendedName>
</protein>